<name>A0ABR0QKA3_GOSAR</name>
<evidence type="ECO:0000313" key="2">
    <source>
        <dbReference type="Proteomes" id="UP001358586"/>
    </source>
</evidence>
<gene>
    <name evidence="1" type="ORF">PVK06_008495</name>
</gene>
<keyword evidence="2" id="KW-1185">Reference proteome</keyword>
<comment type="caution">
    <text evidence="1">The sequence shown here is derived from an EMBL/GenBank/DDBJ whole genome shotgun (WGS) entry which is preliminary data.</text>
</comment>
<organism evidence="1 2">
    <name type="scientific">Gossypium arboreum</name>
    <name type="common">Tree cotton</name>
    <name type="synonym">Gossypium nanking</name>
    <dbReference type="NCBI Taxonomy" id="29729"/>
    <lineage>
        <taxon>Eukaryota</taxon>
        <taxon>Viridiplantae</taxon>
        <taxon>Streptophyta</taxon>
        <taxon>Embryophyta</taxon>
        <taxon>Tracheophyta</taxon>
        <taxon>Spermatophyta</taxon>
        <taxon>Magnoliopsida</taxon>
        <taxon>eudicotyledons</taxon>
        <taxon>Gunneridae</taxon>
        <taxon>Pentapetalae</taxon>
        <taxon>rosids</taxon>
        <taxon>malvids</taxon>
        <taxon>Malvales</taxon>
        <taxon>Malvaceae</taxon>
        <taxon>Malvoideae</taxon>
        <taxon>Gossypium</taxon>
    </lineage>
</organism>
<proteinExistence type="predicted"/>
<dbReference type="EMBL" id="JARKNE010000003">
    <property type="protein sequence ID" value="KAK5839669.1"/>
    <property type="molecule type" value="Genomic_DNA"/>
</dbReference>
<accession>A0ABR0QKA3</accession>
<evidence type="ECO:0000313" key="1">
    <source>
        <dbReference type="EMBL" id="KAK5839669.1"/>
    </source>
</evidence>
<reference evidence="1 2" key="1">
    <citation type="submission" date="2023-03" db="EMBL/GenBank/DDBJ databases">
        <title>WGS of Gossypium arboreum.</title>
        <authorList>
            <person name="Yu D."/>
        </authorList>
    </citation>
    <scope>NUCLEOTIDE SEQUENCE [LARGE SCALE GENOMIC DNA]</scope>
    <source>
        <tissue evidence="1">Leaf</tissue>
    </source>
</reference>
<protein>
    <submittedName>
        <fullName evidence="1">Uncharacterized protein</fullName>
    </submittedName>
</protein>
<dbReference type="Proteomes" id="UP001358586">
    <property type="component" value="Chromosome 3"/>
</dbReference>
<sequence>MVLSSRDELQVISYRLGVITRYLSIVEFGDTFGLYSDDFLATPKFSTLSRHIHRLNSLCWSDISEDKDDDHLDNDLPQPLIAIPNPLASHSTTATTHLVTLNNIYRTQQQ</sequence>